<dbReference type="EMBL" id="RJVO01000003">
    <property type="protein sequence ID" value="ROH91131.1"/>
    <property type="molecule type" value="Genomic_DNA"/>
</dbReference>
<evidence type="ECO:0000259" key="6">
    <source>
        <dbReference type="SMART" id="SM00237"/>
    </source>
</evidence>
<feature type="signal peptide" evidence="5">
    <location>
        <begin position="1"/>
        <end position="17"/>
    </location>
</feature>
<gene>
    <name evidence="7" type="ORF">ED208_09235</name>
</gene>
<dbReference type="Pfam" id="PF03160">
    <property type="entry name" value="Calx-beta"/>
    <property type="match status" value="1"/>
</dbReference>
<accession>A0A3N0VEK9</accession>
<comment type="caution">
    <text evidence="7">The sequence shown here is derived from an EMBL/GenBank/DDBJ whole genome shotgun (WGS) entry which is preliminary data.</text>
</comment>
<keyword evidence="8" id="KW-1185">Reference proteome</keyword>
<proteinExistence type="predicted"/>
<dbReference type="Pfam" id="PF04734">
    <property type="entry name" value="Ceramidase_alk"/>
    <property type="match status" value="1"/>
</dbReference>
<evidence type="ECO:0000313" key="7">
    <source>
        <dbReference type="EMBL" id="ROH91131.1"/>
    </source>
</evidence>
<name>A0A3N0VEK9_9GAMM</name>
<dbReference type="InterPro" id="IPR038081">
    <property type="entry name" value="CalX-like_sf"/>
</dbReference>
<sequence>MSRRTTALAIAAGLLLAACGNSSRPELGAGDGVIGDPALPDLEVLAGPPIREGEGGAAALRFELRLSRISDQPVQLRYRTRDGDARAGEDYQETVGSLSIPAGERRAYVVVPLIDDARPEPDKRFELLLSEVSGGNLRGASAQGLIVDDDLVPDCRQAAPGLFCAGAAEGALRVPVGVPLGGYLRPPLGGEYAPQLEELAGGNPLPFFQALLGFIPAISEGGGINVTPPNELRRSPYSTISPSSRGYYDSLMTKAIALSRDGKTLVLVKTDTVGMLDELVVGVAAEVKSRTGIDLGDGLIMSATHTHDGPGAIGNLSIKYFWAALDVYHPDLFAQIVHSVSEVVVQALANRVPARFGFTEGLEQGRGEDRYLNSFRRSREPYSEERVAEQTLLRRRIGVFRLDEVDAQGAPVRPLAVMVNYAAHGIMFDVENLYFSGDCLAGLERSVQARFETPVVAMLIQGATGDVSPRADGGPTRQRVERFGELIAPQILDLWRGIDNFNRAPELKLLSQRVILSLDKLGYAPSEYPYPFGAVQCNALAPLPLCLPATPSGPEDLLDNGVAENDAFVPQDTHLGVAQIGDAVLILQPGEPLTEQGLRLLEASPFPREHSFIWGYSQDHVGYILPDLKADWDLGGTEGTTTFWGWKQGGLILDRTVALLNALKNHSEPPPDEFQVNYFSLLPALPPPALPSLSPGSVLVQPASIARFGNNHLRFEGGDPVIDLPVVTLEEKVGESWQPMRRSDSRVLQPYYEFWLEYLMTNGRHGWNVRFEPAKDFPVGEYRFHVRGVAQQLPVQAPYEFSSEPFTVSEADNLVLEDLQREGEWLNATLAYTPVPGNYRNIEPEGEVEQPAPVRQGRVRFQSGSRVAVASKPEIEEIEGRVYARYRVRLPAAGTDSASGEDRWGNRTPEPGD</sequence>
<dbReference type="SUPFAM" id="SSF141072">
    <property type="entry name" value="CalX-like"/>
    <property type="match status" value="1"/>
</dbReference>
<evidence type="ECO:0000256" key="3">
    <source>
        <dbReference type="ARBA" id="ARBA00022837"/>
    </source>
</evidence>
<evidence type="ECO:0000256" key="4">
    <source>
        <dbReference type="SAM" id="MobiDB-lite"/>
    </source>
</evidence>
<dbReference type="AlphaFoldDB" id="A0A3N0VEK9"/>
<organism evidence="7 8">
    <name type="scientific">Stagnimonas aquatica</name>
    <dbReference type="NCBI Taxonomy" id="2689987"/>
    <lineage>
        <taxon>Bacteria</taxon>
        <taxon>Pseudomonadati</taxon>
        <taxon>Pseudomonadota</taxon>
        <taxon>Gammaproteobacteria</taxon>
        <taxon>Nevskiales</taxon>
        <taxon>Nevskiaceae</taxon>
        <taxon>Stagnimonas</taxon>
    </lineage>
</organism>
<keyword evidence="3" id="KW-0106">Calcium</keyword>
<evidence type="ECO:0000256" key="1">
    <source>
        <dbReference type="ARBA" id="ARBA00022729"/>
    </source>
</evidence>
<keyword evidence="2" id="KW-0677">Repeat</keyword>
<evidence type="ECO:0000313" key="8">
    <source>
        <dbReference type="Proteomes" id="UP000282106"/>
    </source>
</evidence>
<protein>
    <recommendedName>
        <fullName evidence="6">Calx-beta domain-containing protein</fullName>
    </recommendedName>
</protein>
<feature type="region of interest" description="Disordered" evidence="4">
    <location>
        <begin position="891"/>
        <end position="913"/>
    </location>
</feature>
<reference evidence="7 8" key="1">
    <citation type="submission" date="2018-10" db="EMBL/GenBank/DDBJ databases">
        <authorList>
            <person name="Chen W.-M."/>
        </authorList>
    </citation>
    <scope>NUCLEOTIDE SEQUENCE [LARGE SCALE GENOMIC DNA]</scope>
    <source>
        <strain evidence="7 8">THS-13</strain>
    </source>
</reference>
<dbReference type="PROSITE" id="PS51257">
    <property type="entry name" value="PROKAR_LIPOPROTEIN"/>
    <property type="match status" value="1"/>
</dbReference>
<dbReference type="Gene3D" id="2.60.40.2030">
    <property type="match status" value="1"/>
</dbReference>
<keyword evidence="1 5" id="KW-0732">Signal</keyword>
<dbReference type="Proteomes" id="UP000282106">
    <property type="component" value="Unassembled WGS sequence"/>
</dbReference>
<evidence type="ECO:0000256" key="2">
    <source>
        <dbReference type="ARBA" id="ARBA00022737"/>
    </source>
</evidence>
<feature type="domain" description="Calx-beta" evidence="6">
    <location>
        <begin position="33"/>
        <end position="130"/>
    </location>
</feature>
<dbReference type="InParanoid" id="A0A3N0VEK9"/>
<dbReference type="GO" id="GO:0016020">
    <property type="term" value="C:membrane"/>
    <property type="evidence" value="ECO:0007669"/>
    <property type="project" value="InterPro"/>
</dbReference>
<dbReference type="InterPro" id="IPR031329">
    <property type="entry name" value="NEUT/ALK_ceramidase_N"/>
</dbReference>
<dbReference type="GO" id="GO:0007154">
    <property type="term" value="P:cell communication"/>
    <property type="evidence" value="ECO:0007669"/>
    <property type="project" value="InterPro"/>
</dbReference>
<dbReference type="InterPro" id="IPR003644">
    <property type="entry name" value="Calx_beta"/>
</dbReference>
<evidence type="ECO:0000256" key="5">
    <source>
        <dbReference type="SAM" id="SignalP"/>
    </source>
</evidence>
<feature type="chain" id="PRO_5018226346" description="Calx-beta domain-containing protein" evidence="5">
    <location>
        <begin position="18"/>
        <end position="913"/>
    </location>
</feature>
<dbReference type="RefSeq" id="WP_123211586.1">
    <property type="nucleotide sequence ID" value="NZ_RJVO01000003.1"/>
</dbReference>
<dbReference type="SMART" id="SM00237">
    <property type="entry name" value="Calx_beta"/>
    <property type="match status" value="1"/>
</dbReference>